<evidence type="ECO:0000256" key="1">
    <source>
        <dbReference type="SAM" id="MobiDB-lite"/>
    </source>
</evidence>
<sequence length="344" mass="40857">MITRSASIKNQKTNKNIKKEILENSQQQSTPKTSIKQLKILQNSQQPQIIPKIINELNNCENEEEEEDNDNIPQTITREFTRQSNFYKIDYKYLKTVKDDEELDSLRFELHCNRENLRRYPNFKTITLNCSLRFTREKCPYGLFAVRKSVGINVYVHGNHNHEPKEIEIRNIKSMNALKLKDTKPPKLVKTLATNKEDWHCLCTVNDVVELDKIRIQNKCQNFRSYHMDSNRKSIILKCKMFTYKLIRCQFQLMAKRANNGENFHVYTRGEHTCPRDYSIDKIQKRLIRALNFGQYNRVHKWMKRTGNERIQNIVNGLDSSQIRLMIVLANREMLSGRKDKRMI</sequence>
<protein>
    <submittedName>
        <fullName evidence="3">FLYWCH-type domain-containing protein</fullName>
    </submittedName>
</protein>
<dbReference type="WBParaSite" id="MhA1_Contig648.frz3.gene14">
    <property type="protein sequence ID" value="MhA1_Contig648.frz3.gene14"/>
    <property type="gene ID" value="MhA1_Contig648.frz3.gene14"/>
</dbReference>
<evidence type="ECO:0000313" key="3">
    <source>
        <dbReference type="WBParaSite" id="MhA1_Contig648.frz3.gene14"/>
    </source>
</evidence>
<proteinExistence type="predicted"/>
<reference evidence="3" key="1">
    <citation type="submission" date="2016-11" db="UniProtKB">
        <authorList>
            <consortium name="WormBaseParasite"/>
        </authorList>
    </citation>
    <scope>IDENTIFICATION</scope>
</reference>
<evidence type="ECO:0000313" key="2">
    <source>
        <dbReference type="Proteomes" id="UP000095281"/>
    </source>
</evidence>
<organism evidence="2 3">
    <name type="scientific">Meloidogyne hapla</name>
    <name type="common">Root-knot nematode worm</name>
    <dbReference type="NCBI Taxonomy" id="6305"/>
    <lineage>
        <taxon>Eukaryota</taxon>
        <taxon>Metazoa</taxon>
        <taxon>Ecdysozoa</taxon>
        <taxon>Nematoda</taxon>
        <taxon>Chromadorea</taxon>
        <taxon>Rhabditida</taxon>
        <taxon>Tylenchina</taxon>
        <taxon>Tylenchomorpha</taxon>
        <taxon>Tylenchoidea</taxon>
        <taxon>Meloidogynidae</taxon>
        <taxon>Meloidogyninae</taxon>
        <taxon>Meloidogyne</taxon>
    </lineage>
</organism>
<dbReference type="Proteomes" id="UP000095281">
    <property type="component" value="Unplaced"/>
</dbReference>
<accession>A0A1I8BV75</accession>
<name>A0A1I8BV75_MELHA</name>
<feature type="region of interest" description="Disordered" evidence="1">
    <location>
        <begin position="1"/>
        <end position="33"/>
    </location>
</feature>
<keyword evidence="2" id="KW-1185">Reference proteome</keyword>
<dbReference type="AlphaFoldDB" id="A0A1I8BV75"/>
<feature type="compositionally biased region" description="Polar residues" evidence="1">
    <location>
        <begin position="23"/>
        <end position="33"/>
    </location>
</feature>